<dbReference type="EMBL" id="CAJVCE010000003">
    <property type="protein sequence ID" value="CAG7630030.1"/>
    <property type="molecule type" value="Genomic_DNA"/>
</dbReference>
<name>A0ABN7TFG3_9BACL</name>
<keyword evidence="1" id="KW-0732">Signal</keyword>
<proteinExistence type="predicted"/>
<gene>
    <name evidence="2" type="ORF">PAECIP111802_01612</name>
</gene>
<comment type="caution">
    <text evidence="2">The sequence shown here is derived from an EMBL/GenBank/DDBJ whole genome shotgun (WGS) entry which is preliminary data.</text>
</comment>
<keyword evidence="3" id="KW-1185">Reference proteome</keyword>
<organism evidence="2 3">
    <name type="scientific">Paenibacillus allorhizosphaerae</name>
    <dbReference type="NCBI Taxonomy" id="2849866"/>
    <lineage>
        <taxon>Bacteria</taxon>
        <taxon>Bacillati</taxon>
        <taxon>Bacillota</taxon>
        <taxon>Bacilli</taxon>
        <taxon>Bacillales</taxon>
        <taxon>Paenibacillaceae</taxon>
        <taxon>Paenibacillus</taxon>
    </lineage>
</organism>
<protein>
    <submittedName>
        <fullName evidence="2">Uncharacterized protein</fullName>
    </submittedName>
</protein>
<feature type="signal peptide" evidence="1">
    <location>
        <begin position="1"/>
        <end position="37"/>
    </location>
</feature>
<evidence type="ECO:0000256" key="1">
    <source>
        <dbReference type="SAM" id="SignalP"/>
    </source>
</evidence>
<evidence type="ECO:0000313" key="2">
    <source>
        <dbReference type="EMBL" id="CAG7630030.1"/>
    </source>
</evidence>
<evidence type="ECO:0000313" key="3">
    <source>
        <dbReference type="Proteomes" id="UP000730618"/>
    </source>
</evidence>
<sequence>MNKTKKLFKNSSLQKKMISGGLACTLLFGGAIPAALAAEETTAVQTTVSQQQVGVVDLLVQKRLQSAASEISAISGKDFASVQKDLSSGLSIVEAANMSANALMNSMLPTFSQYIIEATHTLLSEDQIAQLQKEGQAKLVEALSTSGYVANNDVVSKVENNLTAKIDDVLKSSGYAASEDNAVELQNVVAKRFSTIIEDAVDASDLTLTDVLVQLELGSNLAEATGMDSADLSIQLQQLVNEDIDNAAANGINALTVEEAKADAAKLIEKLVTEKIWVASEQA</sequence>
<dbReference type="Proteomes" id="UP000730618">
    <property type="component" value="Unassembled WGS sequence"/>
</dbReference>
<dbReference type="RefSeq" id="WP_218097934.1">
    <property type="nucleotide sequence ID" value="NZ_CAJVCE010000003.1"/>
</dbReference>
<accession>A0ABN7TFG3</accession>
<feature type="chain" id="PRO_5046533832" evidence="1">
    <location>
        <begin position="38"/>
        <end position="283"/>
    </location>
</feature>
<reference evidence="2 3" key="1">
    <citation type="submission" date="2021-06" db="EMBL/GenBank/DDBJ databases">
        <authorList>
            <person name="Criscuolo A."/>
        </authorList>
    </citation>
    <scope>NUCLEOTIDE SEQUENCE [LARGE SCALE GENOMIC DNA]</scope>
    <source>
        <strain evidence="3">CIP 111802</strain>
    </source>
</reference>